<dbReference type="InterPro" id="IPR038765">
    <property type="entry name" value="Papain-like_cys_pep_sf"/>
</dbReference>
<gene>
    <name evidence="4" type="ORF">HNAJ_LOCUS1267</name>
</gene>
<evidence type="ECO:0000313" key="4">
    <source>
        <dbReference type="EMBL" id="VDN97126.1"/>
    </source>
</evidence>
<reference evidence="4 5" key="2">
    <citation type="submission" date="2018-11" db="EMBL/GenBank/DDBJ databases">
        <authorList>
            <consortium name="Pathogen Informatics"/>
        </authorList>
    </citation>
    <scope>NUCLEOTIDE SEQUENCE [LARGE SCALE GENOMIC DNA]</scope>
</reference>
<keyword evidence="5" id="KW-1185">Reference proteome</keyword>
<organism evidence="6">
    <name type="scientific">Rodentolepis nana</name>
    <name type="common">Dwarf tapeworm</name>
    <name type="synonym">Hymenolepis nana</name>
    <dbReference type="NCBI Taxonomy" id="102285"/>
    <lineage>
        <taxon>Eukaryota</taxon>
        <taxon>Metazoa</taxon>
        <taxon>Spiralia</taxon>
        <taxon>Lophotrochozoa</taxon>
        <taxon>Platyhelminthes</taxon>
        <taxon>Cestoda</taxon>
        <taxon>Eucestoda</taxon>
        <taxon>Cyclophyllidea</taxon>
        <taxon>Hymenolepididae</taxon>
        <taxon>Rodentolepis</taxon>
    </lineage>
</organism>
<evidence type="ECO:0000256" key="1">
    <source>
        <dbReference type="SAM" id="Coils"/>
    </source>
</evidence>
<dbReference type="EMBL" id="UZAE01000469">
    <property type="protein sequence ID" value="VDN97126.1"/>
    <property type="molecule type" value="Genomic_DNA"/>
</dbReference>
<dbReference type="GO" id="GO:0016579">
    <property type="term" value="P:protein deubiquitination"/>
    <property type="evidence" value="ECO:0007669"/>
    <property type="project" value="TreeGrafter"/>
</dbReference>
<evidence type="ECO:0000313" key="6">
    <source>
        <dbReference type="WBParaSite" id="HNAJ_0000126701-mRNA-1"/>
    </source>
</evidence>
<protein>
    <submittedName>
        <fullName evidence="6">OTU domain-containing protein</fullName>
    </submittedName>
</protein>
<dbReference type="Pfam" id="PF02338">
    <property type="entry name" value="OTU"/>
    <property type="match status" value="1"/>
</dbReference>
<dbReference type="PROSITE" id="PS50802">
    <property type="entry name" value="OTU"/>
    <property type="match status" value="1"/>
</dbReference>
<dbReference type="WBParaSite" id="HNAJ_0000126701-mRNA-1">
    <property type="protein sequence ID" value="HNAJ_0000126701-mRNA-1"/>
    <property type="gene ID" value="HNAJ_0000126701"/>
</dbReference>
<feature type="region of interest" description="Disordered" evidence="2">
    <location>
        <begin position="82"/>
        <end position="101"/>
    </location>
</feature>
<name>A0A0R3T2S8_RODNA</name>
<dbReference type="STRING" id="102285.A0A0R3T2S8"/>
<sequence>MFFSFSAMEELHQQHRKEKKALQAKITALKKSVPKGDRNRRNQVTQEIAVLEKELADRHEKEAQELISSIQSCNISNSGIDEHSTSAITDNESVPRLSKAAKRREKAATKALLLTQSVEKTLIKEGNSISSKEYTELEKILSERGLTLHRVPSDGDCLFASIAHQIEVHGLVERFKKACSEFNVRFPDPPDVKSIVRCLRLVATAVIRSNANDFLPFICAESDIDSGSTEETLDLYCKKMEIAGTWGDQLEIQALSTALEQPIEVIQTTGSPILIGELFTHSPPLVIT</sequence>
<evidence type="ECO:0000259" key="3">
    <source>
        <dbReference type="PROSITE" id="PS50802"/>
    </source>
</evidence>
<reference evidence="6" key="1">
    <citation type="submission" date="2017-02" db="UniProtKB">
        <authorList>
            <consortium name="WormBaseParasite"/>
        </authorList>
    </citation>
    <scope>IDENTIFICATION</scope>
</reference>
<dbReference type="PANTHER" id="PTHR12419">
    <property type="entry name" value="OTU DOMAIN CONTAINING PROTEIN"/>
    <property type="match status" value="1"/>
</dbReference>
<proteinExistence type="predicted"/>
<keyword evidence="1" id="KW-0175">Coiled coil</keyword>
<dbReference type="OrthoDB" id="415023at2759"/>
<evidence type="ECO:0000256" key="2">
    <source>
        <dbReference type="SAM" id="MobiDB-lite"/>
    </source>
</evidence>
<evidence type="ECO:0000313" key="5">
    <source>
        <dbReference type="Proteomes" id="UP000278807"/>
    </source>
</evidence>
<dbReference type="PANTHER" id="PTHR12419:SF10">
    <property type="entry name" value="DEUBIQUITINASE OTUD6B"/>
    <property type="match status" value="1"/>
</dbReference>
<dbReference type="Gene3D" id="3.90.70.80">
    <property type="match status" value="1"/>
</dbReference>
<feature type="domain" description="OTU" evidence="3">
    <location>
        <begin position="146"/>
        <end position="288"/>
    </location>
</feature>
<feature type="coiled-coil region" evidence="1">
    <location>
        <begin position="5"/>
        <end position="61"/>
    </location>
</feature>
<accession>A0A0R3T2S8</accession>
<dbReference type="SUPFAM" id="SSF54001">
    <property type="entry name" value="Cysteine proteinases"/>
    <property type="match status" value="1"/>
</dbReference>
<dbReference type="InterPro" id="IPR050704">
    <property type="entry name" value="Peptidase_C85-like"/>
</dbReference>
<dbReference type="AlphaFoldDB" id="A0A0R3T2S8"/>
<dbReference type="InterPro" id="IPR003323">
    <property type="entry name" value="OTU_dom"/>
</dbReference>
<dbReference type="GO" id="GO:0004843">
    <property type="term" value="F:cysteine-type deubiquitinase activity"/>
    <property type="evidence" value="ECO:0007669"/>
    <property type="project" value="TreeGrafter"/>
</dbReference>
<dbReference type="Proteomes" id="UP000278807">
    <property type="component" value="Unassembled WGS sequence"/>
</dbReference>